<organism evidence="3 4">
    <name type="scientific">Porites lobata</name>
    <dbReference type="NCBI Taxonomy" id="104759"/>
    <lineage>
        <taxon>Eukaryota</taxon>
        <taxon>Metazoa</taxon>
        <taxon>Cnidaria</taxon>
        <taxon>Anthozoa</taxon>
        <taxon>Hexacorallia</taxon>
        <taxon>Scleractinia</taxon>
        <taxon>Fungiina</taxon>
        <taxon>Poritidae</taxon>
        <taxon>Porites</taxon>
    </lineage>
</organism>
<dbReference type="PROSITE" id="PS50041">
    <property type="entry name" value="C_TYPE_LECTIN_2"/>
    <property type="match status" value="1"/>
</dbReference>
<evidence type="ECO:0000313" key="4">
    <source>
        <dbReference type="Proteomes" id="UP001159405"/>
    </source>
</evidence>
<dbReference type="Pfam" id="PF00059">
    <property type="entry name" value="Lectin_C"/>
    <property type="match status" value="1"/>
</dbReference>
<evidence type="ECO:0000259" key="2">
    <source>
        <dbReference type="PROSITE" id="PS50041"/>
    </source>
</evidence>
<feature type="domain" description="C-type lectin" evidence="2">
    <location>
        <begin position="27"/>
        <end position="153"/>
    </location>
</feature>
<name>A0ABN8N5W6_9CNID</name>
<proteinExistence type="predicted"/>
<sequence length="160" mass="18561">MKLFSVLPMFLLMLSVSGNCPESWKQFKSYCYNVSSNITTWQGAQSYCKRWGGELVKINSFDENEFVLKLVHSRAPSLKQIWIGLKWNPKYNNFIWSDYSIPFYKFWAPGEPNGKSREPCSNMWIAHSTNLPYRATGYWNDLICGIHSLHPCGFVCKKLA</sequence>
<dbReference type="InterPro" id="IPR016186">
    <property type="entry name" value="C-type_lectin-like/link_sf"/>
</dbReference>
<dbReference type="InterPro" id="IPR050111">
    <property type="entry name" value="C-type_lectin/snaclec_domain"/>
</dbReference>
<dbReference type="InterPro" id="IPR016187">
    <property type="entry name" value="CTDL_fold"/>
</dbReference>
<keyword evidence="4" id="KW-1185">Reference proteome</keyword>
<dbReference type="EMBL" id="CALNXK010000011">
    <property type="protein sequence ID" value="CAH3043637.1"/>
    <property type="molecule type" value="Genomic_DNA"/>
</dbReference>
<dbReference type="Proteomes" id="UP001159405">
    <property type="component" value="Unassembled WGS sequence"/>
</dbReference>
<dbReference type="Gene3D" id="3.10.100.10">
    <property type="entry name" value="Mannose-Binding Protein A, subunit A"/>
    <property type="match status" value="1"/>
</dbReference>
<dbReference type="CDD" id="cd00037">
    <property type="entry name" value="CLECT"/>
    <property type="match status" value="1"/>
</dbReference>
<reference evidence="3 4" key="1">
    <citation type="submission" date="2022-05" db="EMBL/GenBank/DDBJ databases">
        <authorList>
            <consortium name="Genoscope - CEA"/>
            <person name="William W."/>
        </authorList>
    </citation>
    <scope>NUCLEOTIDE SEQUENCE [LARGE SCALE GENOMIC DNA]</scope>
</reference>
<comment type="caution">
    <text evidence="3">The sequence shown here is derived from an EMBL/GenBank/DDBJ whole genome shotgun (WGS) entry which is preliminary data.</text>
</comment>
<keyword evidence="1" id="KW-0732">Signal</keyword>
<accession>A0ABN8N5W6</accession>
<feature type="signal peptide" evidence="1">
    <location>
        <begin position="1"/>
        <end position="18"/>
    </location>
</feature>
<evidence type="ECO:0000313" key="3">
    <source>
        <dbReference type="EMBL" id="CAH3043637.1"/>
    </source>
</evidence>
<dbReference type="PRINTS" id="PR01504">
    <property type="entry name" value="PNCREATITSAP"/>
</dbReference>
<feature type="chain" id="PRO_5045905791" description="C-type lectin domain-containing protein" evidence="1">
    <location>
        <begin position="19"/>
        <end position="160"/>
    </location>
</feature>
<dbReference type="SUPFAM" id="SSF56436">
    <property type="entry name" value="C-type lectin-like"/>
    <property type="match status" value="1"/>
</dbReference>
<dbReference type="SMART" id="SM00034">
    <property type="entry name" value="CLECT"/>
    <property type="match status" value="1"/>
</dbReference>
<dbReference type="InterPro" id="IPR001304">
    <property type="entry name" value="C-type_lectin-like"/>
</dbReference>
<gene>
    <name evidence="3" type="ORF">PLOB_00002565</name>
</gene>
<protein>
    <recommendedName>
        <fullName evidence="2">C-type lectin domain-containing protein</fullName>
    </recommendedName>
</protein>
<dbReference type="PANTHER" id="PTHR22803">
    <property type="entry name" value="MANNOSE, PHOSPHOLIPASE, LECTIN RECEPTOR RELATED"/>
    <property type="match status" value="1"/>
</dbReference>
<evidence type="ECO:0000256" key="1">
    <source>
        <dbReference type="SAM" id="SignalP"/>
    </source>
</evidence>